<feature type="repeat" description="WD" evidence="7">
    <location>
        <begin position="506"/>
        <end position="540"/>
    </location>
</feature>
<feature type="compositionally biased region" description="Acidic residues" evidence="8">
    <location>
        <begin position="1"/>
        <end position="11"/>
    </location>
</feature>
<feature type="repeat" description="WD" evidence="7">
    <location>
        <begin position="423"/>
        <end position="457"/>
    </location>
</feature>
<dbReference type="GO" id="GO:0003723">
    <property type="term" value="F:RNA binding"/>
    <property type="evidence" value="ECO:0007669"/>
    <property type="project" value="TreeGrafter"/>
</dbReference>
<dbReference type="InterPro" id="IPR001680">
    <property type="entry name" value="WD40_rpt"/>
</dbReference>
<feature type="domain" description="Cleavage stimulation factor subunit 1 dimerisation" evidence="9">
    <location>
        <begin position="119"/>
        <end position="162"/>
    </location>
</feature>
<sequence length="540" mass="59160">GAGMEGPDDDMVRDGGAGMEVEQGDGDMIPSGCDEGTDQGQDQEEERGQGQVQAGSYTIDERQMITVDAEADGSGVHGQEWQDDHDRDSLSAHIMDLAQDEDDGDGAAGEPRTASDMALYALIIRQLHDDGFTAIASSLADSVQLDVDPAIPDRKLANLISNHDQNQEQTISDGIAAGQQIDDDDAANDPKTYVPTGKENAMDLTIDRESSSILTRQFPIYKTRFVALHKNAVRAGCFSLDGNYAASASNDFSIKYLDVDKMHHYSQIKGSEESASRPVIRTYYDHSAQISQVLFHPMRDFLVSASHDSTIKFFDLQRSTLKRSFKQIKENSIVNSIAFHPSGDFLICGTDRQAVYMYDVNTFQRFCSADQKSFHQNSVSYVRYADQGSCYASGSLDGTIKLWDGISSSCIRTIAHAHSGAPISNLQFSLNGKYVLSGGRDSTSRLWEVSTGRLVHTYEGATHNQTGRINIKSVFSFNDEFVMSGDEMSGNVTIWDTRTGVQVSKISTHTKSVTWIATSKAEPAILTCSEDGTAKFWTVD</sequence>
<dbReference type="InterPro" id="IPR038184">
    <property type="entry name" value="CSTF1_dimer_sf"/>
</dbReference>
<evidence type="ECO:0000256" key="5">
    <source>
        <dbReference type="ARBA" id="ARBA00023242"/>
    </source>
</evidence>
<dbReference type="Pfam" id="PF16699">
    <property type="entry name" value="CSTF1_dimer"/>
    <property type="match status" value="1"/>
</dbReference>
<evidence type="ECO:0000256" key="7">
    <source>
        <dbReference type="PROSITE-ProRule" id="PRU00221"/>
    </source>
</evidence>
<dbReference type="Gene3D" id="1.20.960.50">
    <property type="entry name" value="Cleavage stimulation factor subunit 1, dimerisation domain"/>
    <property type="match status" value="1"/>
</dbReference>
<keyword evidence="5" id="KW-0539">Nucleus</keyword>
<dbReference type="PROSITE" id="PS00678">
    <property type="entry name" value="WD_REPEATS_1"/>
    <property type="match status" value="1"/>
</dbReference>
<dbReference type="GO" id="GO:0031124">
    <property type="term" value="P:mRNA 3'-end processing"/>
    <property type="evidence" value="ECO:0007669"/>
    <property type="project" value="InterPro"/>
</dbReference>
<dbReference type="InterPro" id="IPR032028">
    <property type="entry name" value="CSTF1_dimer"/>
</dbReference>
<dbReference type="InterPro" id="IPR019775">
    <property type="entry name" value="WD40_repeat_CS"/>
</dbReference>
<feature type="repeat" description="WD" evidence="7">
    <location>
        <begin position="372"/>
        <end position="413"/>
    </location>
</feature>
<organism evidence="10">
    <name type="scientific">Spongospora subterranea</name>
    <dbReference type="NCBI Taxonomy" id="70186"/>
    <lineage>
        <taxon>Eukaryota</taxon>
        <taxon>Sar</taxon>
        <taxon>Rhizaria</taxon>
        <taxon>Endomyxa</taxon>
        <taxon>Phytomyxea</taxon>
        <taxon>Plasmodiophorida</taxon>
        <taxon>Plasmodiophoridae</taxon>
        <taxon>Spongospora</taxon>
    </lineage>
</organism>
<evidence type="ECO:0000256" key="2">
    <source>
        <dbReference type="ARBA" id="ARBA00022574"/>
    </source>
</evidence>
<dbReference type="InterPro" id="IPR036322">
    <property type="entry name" value="WD40_repeat_dom_sf"/>
</dbReference>
<protein>
    <recommendedName>
        <fullName evidence="6">Cleavage stimulation factor 50 kDa subunit</fullName>
    </recommendedName>
</protein>
<name>A0A0H5R6Q6_9EUKA</name>
<keyword evidence="3" id="KW-0507">mRNA processing</keyword>
<evidence type="ECO:0000256" key="1">
    <source>
        <dbReference type="ARBA" id="ARBA00004123"/>
    </source>
</evidence>
<dbReference type="SMART" id="SM00320">
    <property type="entry name" value="WD40"/>
    <property type="match status" value="7"/>
</dbReference>
<dbReference type="EMBL" id="HACM01009351">
    <property type="protein sequence ID" value="CRZ09793.1"/>
    <property type="molecule type" value="Transcribed_RNA"/>
</dbReference>
<accession>A0A0H5R6Q6</accession>
<keyword evidence="2 7" id="KW-0853">WD repeat</keyword>
<dbReference type="PROSITE" id="PS50082">
    <property type="entry name" value="WD_REPEATS_2"/>
    <property type="match status" value="4"/>
</dbReference>
<dbReference type="InterPro" id="IPR020472">
    <property type="entry name" value="WD40_PAC1"/>
</dbReference>
<evidence type="ECO:0000256" key="4">
    <source>
        <dbReference type="ARBA" id="ARBA00022737"/>
    </source>
</evidence>
<dbReference type="Pfam" id="PF00400">
    <property type="entry name" value="WD40"/>
    <property type="match status" value="6"/>
</dbReference>
<evidence type="ECO:0000313" key="10">
    <source>
        <dbReference type="EMBL" id="CRZ09793.1"/>
    </source>
</evidence>
<dbReference type="CDD" id="cd00200">
    <property type="entry name" value="WD40"/>
    <property type="match status" value="1"/>
</dbReference>
<dbReference type="SUPFAM" id="SSF50978">
    <property type="entry name" value="WD40 repeat-like"/>
    <property type="match status" value="1"/>
</dbReference>
<dbReference type="GO" id="GO:0005848">
    <property type="term" value="C:mRNA cleavage stimulating factor complex"/>
    <property type="evidence" value="ECO:0007669"/>
    <property type="project" value="InterPro"/>
</dbReference>
<keyword evidence="4" id="KW-0677">Repeat</keyword>
<comment type="subcellular location">
    <subcellularLocation>
        <location evidence="1">Nucleus</location>
    </subcellularLocation>
</comment>
<dbReference type="AlphaFoldDB" id="A0A0H5R6Q6"/>
<dbReference type="PROSITE" id="PS50294">
    <property type="entry name" value="WD_REPEATS_REGION"/>
    <property type="match status" value="4"/>
</dbReference>
<dbReference type="PANTHER" id="PTHR44133">
    <property type="entry name" value="CLEAVAGE STIMULATION FACTOR SUBUNIT 1"/>
    <property type="match status" value="1"/>
</dbReference>
<dbReference type="Gene3D" id="2.130.10.10">
    <property type="entry name" value="YVTN repeat-like/Quinoprotein amine dehydrogenase"/>
    <property type="match status" value="3"/>
</dbReference>
<reference evidence="10" key="1">
    <citation type="submission" date="2015-04" db="EMBL/GenBank/DDBJ databases">
        <title>The genome sequence of the plant pathogenic Rhizarian Plasmodiophora brassicae reveals insights in its biotrophic life cycle and the origin of chitin synthesis.</title>
        <authorList>
            <person name="Schwelm A."/>
            <person name="Fogelqvist J."/>
            <person name="Knaust A."/>
            <person name="Julke S."/>
            <person name="Lilja T."/>
            <person name="Dhandapani V."/>
            <person name="Bonilla-Rosso G."/>
            <person name="Karlsson M."/>
            <person name="Shevchenko A."/>
            <person name="Choi S.R."/>
            <person name="Kim H.G."/>
            <person name="Park J.Y."/>
            <person name="Lim Y.P."/>
            <person name="Ludwig-Muller J."/>
            <person name="Dixelius C."/>
        </authorList>
    </citation>
    <scope>NUCLEOTIDE SEQUENCE</scope>
    <source>
        <tissue evidence="10">Potato root galls</tissue>
    </source>
</reference>
<dbReference type="PRINTS" id="PR00320">
    <property type="entry name" value="GPROTEINBRPT"/>
</dbReference>
<feature type="repeat" description="WD" evidence="7">
    <location>
        <begin position="283"/>
        <end position="324"/>
    </location>
</feature>
<dbReference type="InterPro" id="IPR015943">
    <property type="entry name" value="WD40/YVTN_repeat-like_dom_sf"/>
</dbReference>
<evidence type="ECO:0000256" key="8">
    <source>
        <dbReference type="SAM" id="MobiDB-lite"/>
    </source>
</evidence>
<dbReference type="PANTHER" id="PTHR44133:SF2">
    <property type="entry name" value="CLEAVAGE STIMULATION FACTOR SUBUNIT 1"/>
    <property type="match status" value="1"/>
</dbReference>
<evidence type="ECO:0000259" key="9">
    <source>
        <dbReference type="Pfam" id="PF16699"/>
    </source>
</evidence>
<feature type="compositionally biased region" description="Acidic residues" evidence="8">
    <location>
        <begin position="35"/>
        <end position="45"/>
    </location>
</feature>
<evidence type="ECO:0000256" key="3">
    <source>
        <dbReference type="ARBA" id="ARBA00022664"/>
    </source>
</evidence>
<feature type="non-terminal residue" evidence="10">
    <location>
        <position position="1"/>
    </location>
</feature>
<evidence type="ECO:0000256" key="6">
    <source>
        <dbReference type="ARBA" id="ARBA00029851"/>
    </source>
</evidence>
<proteinExistence type="predicted"/>
<feature type="region of interest" description="Disordered" evidence="8">
    <location>
        <begin position="1"/>
        <end position="61"/>
    </location>
</feature>
<dbReference type="InterPro" id="IPR044633">
    <property type="entry name" value="CstF1-like"/>
</dbReference>